<sequence>MSESVWDRLCAYEFVVKILSILVFTLGVLTLFSFPYLERGSAEYVIASYNLLVITIFIAIIGLFRYKCG</sequence>
<evidence type="ECO:0000313" key="2">
    <source>
        <dbReference type="EMBL" id="MXV60498.1"/>
    </source>
</evidence>
<dbReference type="OrthoDB" id="376157at2157"/>
<protein>
    <submittedName>
        <fullName evidence="2">Uncharacterized protein</fullName>
    </submittedName>
</protein>
<dbReference type="AlphaFoldDB" id="A0A6B0VG71"/>
<accession>A0A6B0VG71</accession>
<feature type="transmembrane region" description="Helical" evidence="1">
    <location>
        <begin position="12"/>
        <end position="34"/>
    </location>
</feature>
<keyword evidence="1" id="KW-0812">Transmembrane</keyword>
<reference evidence="2 3" key="1">
    <citation type="submission" date="2020-01" db="EMBL/GenBank/DDBJ databases">
        <title>Natronorubrum sp. JWXQ-INN 674 isolated from Inner Mongolia Autonomous Region of China.</title>
        <authorList>
            <person name="Xue Q."/>
        </authorList>
    </citation>
    <scope>NUCLEOTIDE SEQUENCE [LARGE SCALE GENOMIC DNA]</scope>
    <source>
        <strain evidence="2 3">JWXQ-INN-674</strain>
    </source>
</reference>
<dbReference type="Proteomes" id="UP000434101">
    <property type="component" value="Unassembled WGS sequence"/>
</dbReference>
<dbReference type="EMBL" id="WUYX01000002">
    <property type="protein sequence ID" value="MXV60498.1"/>
    <property type="molecule type" value="Genomic_DNA"/>
</dbReference>
<name>A0A6B0VG71_9EURY</name>
<feature type="transmembrane region" description="Helical" evidence="1">
    <location>
        <begin position="46"/>
        <end position="66"/>
    </location>
</feature>
<evidence type="ECO:0000313" key="3">
    <source>
        <dbReference type="Proteomes" id="UP000434101"/>
    </source>
</evidence>
<keyword evidence="1" id="KW-1133">Transmembrane helix</keyword>
<evidence type="ECO:0000256" key="1">
    <source>
        <dbReference type="SAM" id="Phobius"/>
    </source>
</evidence>
<keyword evidence="1" id="KW-0472">Membrane</keyword>
<proteinExistence type="predicted"/>
<gene>
    <name evidence="2" type="ORF">GS429_00110</name>
</gene>
<keyword evidence="3" id="KW-1185">Reference proteome</keyword>
<dbReference type="RefSeq" id="WP_160061501.1">
    <property type="nucleotide sequence ID" value="NZ_WUYX01000002.1"/>
</dbReference>
<comment type="caution">
    <text evidence="2">The sequence shown here is derived from an EMBL/GenBank/DDBJ whole genome shotgun (WGS) entry which is preliminary data.</text>
</comment>
<organism evidence="2 3">
    <name type="scientific">Natronorubrum halalkaliphilum</name>
    <dbReference type="NCBI Taxonomy" id="2691917"/>
    <lineage>
        <taxon>Archaea</taxon>
        <taxon>Methanobacteriati</taxon>
        <taxon>Methanobacteriota</taxon>
        <taxon>Stenosarchaea group</taxon>
        <taxon>Halobacteria</taxon>
        <taxon>Halobacteriales</taxon>
        <taxon>Natrialbaceae</taxon>
        <taxon>Natronorubrum</taxon>
    </lineage>
</organism>